<dbReference type="GO" id="GO:0016301">
    <property type="term" value="F:kinase activity"/>
    <property type="evidence" value="ECO:0007669"/>
    <property type="project" value="UniProtKB-KW"/>
</dbReference>
<keyword evidence="3" id="KW-0808">Transferase</keyword>
<dbReference type="EMBL" id="JBHUFC010000002">
    <property type="protein sequence ID" value="MFD1786832.1"/>
    <property type="molecule type" value="Genomic_DNA"/>
</dbReference>
<feature type="domain" description="DAGKc" evidence="2">
    <location>
        <begin position="1"/>
        <end position="109"/>
    </location>
</feature>
<dbReference type="InterPro" id="IPR016064">
    <property type="entry name" value="NAD/diacylglycerol_kinase_sf"/>
</dbReference>
<dbReference type="EC" id="2.7.1.-" evidence="3"/>
<dbReference type="InterPro" id="IPR017438">
    <property type="entry name" value="ATP-NAD_kinase_N"/>
</dbReference>
<dbReference type="Pfam" id="PF00781">
    <property type="entry name" value="DAGK_cat"/>
    <property type="match status" value="1"/>
</dbReference>
<proteinExistence type="predicted"/>
<evidence type="ECO:0000313" key="3">
    <source>
        <dbReference type="EMBL" id="MFD1786832.1"/>
    </source>
</evidence>
<organism evidence="3 4">
    <name type="scientific">Sphingomonas floccifaciens</name>
    <dbReference type="NCBI Taxonomy" id="1844115"/>
    <lineage>
        <taxon>Bacteria</taxon>
        <taxon>Pseudomonadati</taxon>
        <taxon>Pseudomonadota</taxon>
        <taxon>Alphaproteobacteria</taxon>
        <taxon>Sphingomonadales</taxon>
        <taxon>Sphingomonadaceae</taxon>
        <taxon>Sphingomonas</taxon>
    </lineage>
</organism>
<dbReference type="Gene3D" id="3.40.50.10330">
    <property type="entry name" value="Probable inorganic polyphosphate/atp-NAD kinase, domain 1"/>
    <property type="match status" value="1"/>
</dbReference>
<accession>A0ABW4NA10</accession>
<keyword evidence="1" id="KW-1133">Transmembrane helix</keyword>
<gene>
    <name evidence="3" type="ORF">ACFSC3_04530</name>
</gene>
<dbReference type="InterPro" id="IPR001206">
    <property type="entry name" value="Diacylglycerol_kinase_cat_dom"/>
</dbReference>
<reference evidence="4" key="1">
    <citation type="journal article" date="2019" name="Int. J. Syst. Evol. Microbiol.">
        <title>The Global Catalogue of Microorganisms (GCM) 10K type strain sequencing project: providing services to taxonomists for standard genome sequencing and annotation.</title>
        <authorList>
            <consortium name="The Broad Institute Genomics Platform"/>
            <consortium name="The Broad Institute Genome Sequencing Center for Infectious Disease"/>
            <person name="Wu L."/>
            <person name="Ma J."/>
        </authorList>
    </citation>
    <scope>NUCLEOTIDE SEQUENCE [LARGE SCALE GENOMIC DNA]</scope>
    <source>
        <strain evidence="4">Q85</strain>
    </source>
</reference>
<keyword evidence="3" id="KW-0418">Kinase</keyword>
<evidence type="ECO:0000256" key="1">
    <source>
        <dbReference type="SAM" id="Phobius"/>
    </source>
</evidence>
<name>A0ABW4NA10_9SPHN</name>
<keyword evidence="1" id="KW-0812">Transmembrane</keyword>
<protein>
    <submittedName>
        <fullName evidence="3">Diacylglycerol/lipid kinase family protein</fullName>
        <ecNumber evidence="3">2.7.1.-</ecNumber>
    </submittedName>
</protein>
<dbReference type="PROSITE" id="PS50146">
    <property type="entry name" value="DAGK"/>
    <property type="match status" value="1"/>
</dbReference>
<keyword evidence="4" id="KW-1185">Reference proteome</keyword>
<evidence type="ECO:0000259" key="2">
    <source>
        <dbReference type="PROSITE" id="PS50146"/>
    </source>
</evidence>
<comment type="caution">
    <text evidence="3">The sequence shown here is derived from an EMBL/GenBank/DDBJ whole genome shotgun (WGS) entry which is preliminary data.</text>
</comment>
<keyword evidence="1" id="KW-0472">Membrane</keyword>
<dbReference type="SUPFAM" id="SSF111331">
    <property type="entry name" value="NAD kinase/diacylglycerol kinase-like"/>
    <property type="match status" value="1"/>
</dbReference>
<feature type="transmembrane region" description="Helical" evidence="1">
    <location>
        <begin position="137"/>
        <end position="159"/>
    </location>
</feature>
<evidence type="ECO:0000313" key="4">
    <source>
        <dbReference type="Proteomes" id="UP001597283"/>
    </source>
</evidence>
<sequence>MHRHNVISATPDTRESLRDTLELFAARGIDLLAIDGGDGTIRDVLTCAGDSFGARWPDIAILPTGKTNALAIDLDVPANWTLDEAMEAATRGRTIARSPVEIVDRAVALPRVRGFLLGAGGFVDATELAQATHRAGAFNGLAVGLALAGAIGSTLFGRADNRWRRGSRMKLRYSDDARALYGAATQSDTARYMMLASTLERLPVGLKPFGRTRPGLKSLVVDAPPRGLATSVPFLLAGHEGAWLEARGYHRIDASAFDMDLDAGFILDGEIFPGGTYRVSQGAPLRFVVP</sequence>
<dbReference type="Proteomes" id="UP001597283">
    <property type="component" value="Unassembled WGS sequence"/>
</dbReference>